<evidence type="ECO:0000313" key="1">
    <source>
        <dbReference type="EMBL" id="RMX53447.1"/>
    </source>
</evidence>
<proteinExistence type="predicted"/>
<sequence length="103" mass="11401">MEDQGYSSCLEMMLATQAQHLVCKGRRNSGVSIITERSKIYLTERKEPKKIGKRAIKTKLEYAINIPSGVAAALPVTFFAVSFTVAERFATVSFTTDSAIFSF</sequence>
<accession>A0A3M6UIG0</accession>
<reference evidence="1 2" key="1">
    <citation type="journal article" date="2018" name="Sci. Rep.">
        <title>Comparative analysis of the Pocillopora damicornis genome highlights role of immune system in coral evolution.</title>
        <authorList>
            <person name="Cunning R."/>
            <person name="Bay R.A."/>
            <person name="Gillette P."/>
            <person name="Baker A.C."/>
            <person name="Traylor-Knowles N."/>
        </authorList>
    </citation>
    <scope>NUCLEOTIDE SEQUENCE [LARGE SCALE GENOMIC DNA]</scope>
    <source>
        <strain evidence="1">RSMAS</strain>
        <tissue evidence="1">Whole animal</tissue>
    </source>
</reference>
<protein>
    <submittedName>
        <fullName evidence="1">Uncharacterized protein</fullName>
    </submittedName>
</protein>
<keyword evidence="2" id="KW-1185">Reference proteome</keyword>
<dbReference type="EMBL" id="RCHS01001430">
    <property type="protein sequence ID" value="RMX53447.1"/>
    <property type="molecule type" value="Genomic_DNA"/>
</dbReference>
<organism evidence="1 2">
    <name type="scientific">Pocillopora damicornis</name>
    <name type="common">Cauliflower coral</name>
    <name type="synonym">Millepora damicornis</name>
    <dbReference type="NCBI Taxonomy" id="46731"/>
    <lineage>
        <taxon>Eukaryota</taxon>
        <taxon>Metazoa</taxon>
        <taxon>Cnidaria</taxon>
        <taxon>Anthozoa</taxon>
        <taxon>Hexacorallia</taxon>
        <taxon>Scleractinia</taxon>
        <taxon>Astrocoeniina</taxon>
        <taxon>Pocilloporidae</taxon>
        <taxon>Pocillopora</taxon>
    </lineage>
</organism>
<gene>
    <name evidence="1" type="ORF">pdam_00013290</name>
</gene>
<dbReference type="AlphaFoldDB" id="A0A3M6UIG0"/>
<name>A0A3M6UIG0_POCDA</name>
<dbReference type="Proteomes" id="UP000275408">
    <property type="component" value="Unassembled WGS sequence"/>
</dbReference>
<evidence type="ECO:0000313" key="2">
    <source>
        <dbReference type="Proteomes" id="UP000275408"/>
    </source>
</evidence>
<comment type="caution">
    <text evidence="1">The sequence shown here is derived from an EMBL/GenBank/DDBJ whole genome shotgun (WGS) entry which is preliminary data.</text>
</comment>